<dbReference type="InterPro" id="IPR052336">
    <property type="entry name" value="MlaD_Phospholipid_Transporter"/>
</dbReference>
<protein>
    <submittedName>
        <fullName evidence="2">Mammalian cell entry protein</fullName>
    </submittedName>
</protein>
<dbReference type="PANTHER" id="PTHR33371">
    <property type="entry name" value="INTERMEMBRANE PHOSPHOLIPID TRANSPORT SYSTEM BINDING PROTEIN MLAD-RELATED"/>
    <property type="match status" value="1"/>
</dbReference>
<dbReference type="PANTHER" id="PTHR33371:SF4">
    <property type="entry name" value="INTERMEMBRANE PHOSPHOLIPID TRANSPORT SYSTEM BINDING PROTEIN MLAD"/>
    <property type="match status" value="1"/>
</dbReference>
<evidence type="ECO:0000259" key="1">
    <source>
        <dbReference type="Pfam" id="PF02470"/>
    </source>
</evidence>
<name>A0ABR5ICH4_9ACTN</name>
<proteinExistence type="predicted"/>
<dbReference type="EMBL" id="LDTZ01000016">
    <property type="protein sequence ID" value="KNA91379.1"/>
    <property type="molecule type" value="Genomic_DNA"/>
</dbReference>
<feature type="domain" description="Mce/MlaD" evidence="1">
    <location>
        <begin position="44"/>
        <end position="119"/>
    </location>
</feature>
<dbReference type="RefSeq" id="WP_049698706.1">
    <property type="nucleotide sequence ID" value="NZ_JAQDQF010000003.1"/>
</dbReference>
<keyword evidence="3" id="KW-1185">Reference proteome</keyword>
<dbReference type="Proteomes" id="UP000037247">
    <property type="component" value="Unassembled WGS sequence"/>
</dbReference>
<evidence type="ECO:0000313" key="3">
    <source>
        <dbReference type="Proteomes" id="UP000037247"/>
    </source>
</evidence>
<dbReference type="Pfam" id="PF02470">
    <property type="entry name" value="MlaD"/>
    <property type="match status" value="1"/>
</dbReference>
<gene>
    <name evidence="2" type="ORF">ABW18_09175</name>
</gene>
<accession>A0ABR5ICH4</accession>
<dbReference type="InterPro" id="IPR003399">
    <property type="entry name" value="Mce/MlaD"/>
</dbReference>
<comment type="caution">
    <text evidence="2">The sequence shown here is derived from an EMBL/GenBank/DDBJ whole genome shotgun (WGS) entry which is preliminary data.</text>
</comment>
<evidence type="ECO:0000313" key="2">
    <source>
        <dbReference type="EMBL" id="KNA91379.1"/>
    </source>
</evidence>
<reference evidence="2 3" key="1">
    <citation type="submission" date="2015-05" db="EMBL/GenBank/DDBJ databases">
        <title>Draft genome sequence of the bacterium Gordonia jacobaea a new member of the Gordonia genus.</title>
        <authorList>
            <person name="Jimenez-Galisteo G."/>
            <person name="Dominguez A."/>
            <person name="Munoz E."/>
            <person name="Vinas M."/>
        </authorList>
    </citation>
    <scope>NUCLEOTIDE SEQUENCE [LARGE SCALE GENOMIC DNA]</scope>
    <source>
        <strain evidence="3">mv1</strain>
    </source>
</reference>
<organism evidence="2 3">
    <name type="scientific">Gordonia jacobaea</name>
    <dbReference type="NCBI Taxonomy" id="122202"/>
    <lineage>
        <taxon>Bacteria</taxon>
        <taxon>Bacillati</taxon>
        <taxon>Actinomycetota</taxon>
        <taxon>Actinomycetes</taxon>
        <taxon>Mycobacteriales</taxon>
        <taxon>Gordoniaceae</taxon>
        <taxon>Gordonia</taxon>
    </lineage>
</organism>
<sequence>MMRRGVSFVLCVLAVVAAVVVVAVGRGTNPANLLPRLTSSSSNSTTLYVDFSSVVNLPLGARVLSRGTQIGTLESIELVPNAARLTLGITPQAQVLRGSKAELRQSTMLGDIYVALIPPASSSAPLLHDGDVIGLHDTDPGPQIEDIITNLADFMAGGSVMRVQDSIRKVNESVDIENGDLPAASRVGAHDIQDLARGTDELNSMIDTLDETSRQIASDPALLAMSMGPQGQFTLGSVMDAISEGFKLVAGSSALAIGLSWLTPRLAELNPFLEKITPLLRSYSASSTEFNGNIGKVVDVTQTKLLPFAKNGGVSVDKITVGGDRREATRSVTAVLRMIGAVR</sequence>